<evidence type="ECO:0000256" key="2">
    <source>
        <dbReference type="ARBA" id="ARBA00023125"/>
    </source>
</evidence>
<dbReference type="GO" id="GO:0043565">
    <property type="term" value="F:sequence-specific DNA binding"/>
    <property type="evidence" value="ECO:0007669"/>
    <property type="project" value="InterPro"/>
</dbReference>
<sequence>MVCPRCVMAIEQILDRMDIPYSEVSIGSVNLERDLQPEELQRFDRELQEIGFEILQDRKQKLAEEIKVALLEMINMPTEQPLKTSTWLSERFNLEYTYLSSVFSEVQDENIEKYLIKLKIEKAKELISYDQSMAEIADRLQYSSVAHLSNQFKKITGMTPSEYRKNVQLNQG</sequence>
<reference evidence="6" key="1">
    <citation type="submission" date="2016-10" db="EMBL/GenBank/DDBJ databases">
        <authorList>
            <person name="Varghese N."/>
            <person name="Submissions S."/>
        </authorList>
    </citation>
    <scope>NUCLEOTIDE SEQUENCE [LARGE SCALE GENOMIC DNA]</scope>
    <source>
        <strain evidence="6">DSM 22361</strain>
    </source>
</reference>
<name>A0A1H5Y4L1_9SPHI</name>
<evidence type="ECO:0000259" key="4">
    <source>
        <dbReference type="PROSITE" id="PS01124"/>
    </source>
</evidence>
<dbReference type="GO" id="GO:0003700">
    <property type="term" value="F:DNA-binding transcription factor activity"/>
    <property type="evidence" value="ECO:0007669"/>
    <property type="project" value="InterPro"/>
</dbReference>
<dbReference type="PROSITE" id="PS01124">
    <property type="entry name" value="HTH_ARAC_FAMILY_2"/>
    <property type="match status" value="1"/>
</dbReference>
<dbReference type="Pfam" id="PF12833">
    <property type="entry name" value="HTH_18"/>
    <property type="match status" value="1"/>
</dbReference>
<feature type="domain" description="HTH araC/xylS-type" evidence="4">
    <location>
        <begin position="68"/>
        <end position="166"/>
    </location>
</feature>
<dbReference type="AlphaFoldDB" id="A0A1H5Y4L1"/>
<dbReference type="PANTHER" id="PTHR43280">
    <property type="entry name" value="ARAC-FAMILY TRANSCRIPTIONAL REGULATOR"/>
    <property type="match status" value="1"/>
</dbReference>
<evidence type="ECO:0000256" key="1">
    <source>
        <dbReference type="ARBA" id="ARBA00023015"/>
    </source>
</evidence>
<dbReference type="InterPro" id="IPR018062">
    <property type="entry name" value="HTH_AraC-typ_CS"/>
</dbReference>
<proteinExistence type="predicted"/>
<keyword evidence="1" id="KW-0805">Transcription regulation</keyword>
<evidence type="ECO:0000313" key="5">
    <source>
        <dbReference type="EMBL" id="SEG18944.1"/>
    </source>
</evidence>
<dbReference type="Gene3D" id="1.10.10.60">
    <property type="entry name" value="Homeodomain-like"/>
    <property type="match status" value="1"/>
</dbReference>
<dbReference type="InterPro" id="IPR018060">
    <property type="entry name" value="HTH_AraC"/>
</dbReference>
<organism evidence="5 6">
    <name type="scientific">Sphingobacterium lactis</name>
    <dbReference type="NCBI Taxonomy" id="797291"/>
    <lineage>
        <taxon>Bacteria</taxon>
        <taxon>Pseudomonadati</taxon>
        <taxon>Bacteroidota</taxon>
        <taxon>Sphingobacteriia</taxon>
        <taxon>Sphingobacteriales</taxon>
        <taxon>Sphingobacteriaceae</taxon>
        <taxon>Sphingobacterium</taxon>
    </lineage>
</organism>
<gene>
    <name evidence="5" type="ORF">SAMN05421877_105239</name>
</gene>
<keyword evidence="3" id="KW-0804">Transcription</keyword>
<evidence type="ECO:0000256" key="3">
    <source>
        <dbReference type="ARBA" id="ARBA00023163"/>
    </source>
</evidence>
<dbReference type="PROSITE" id="PS00041">
    <property type="entry name" value="HTH_ARAC_FAMILY_1"/>
    <property type="match status" value="1"/>
</dbReference>
<dbReference type="SUPFAM" id="SSF46689">
    <property type="entry name" value="Homeodomain-like"/>
    <property type="match status" value="1"/>
</dbReference>
<evidence type="ECO:0000313" key="6">
    <source>
        <dbReference type="Proteomes" id="UP000236731"/>
    </source>
</evidence>
<dbReference type="InterPro" id="IPR009057">
    <property type="entry name" value="Homeodomain-like_sf"/>
</dbReference>
<dbReference type="PANTHER" id="PTHR43280:SF28">
    <property type="entry name" value="HTH-TYPE TRANSCRIPTIONAL ACTIVATOR RHAS"/>
    <property type="match status" value="1"/>
</dbReference>
<keyword evidence="6" id="KW-1185">Reference proteome</keyword>
<accession>A0A1H5Y4L1</accession>
<dbReference type="Proteomes" id="UP000236731">
    <property type="component" value="Unassembled WGS sequence"/>
</dbReference>
<keyword evidence="2 5" id="KW-0238">DNA-binding</keyword>
<dbReference type="EMBL" id="FNUT01000005">
    <property type="protein sequence ID" value="SEG18944.1"/>
    <property type="molecule type" value="Genomic_DNA"/>
</dbReference>
<protein>
    <submittedName>
        <fullName evidence="5">AraC-type DNA-binding protein</fullName>
    </submittedName>
</protein>
<dbReference type="SMART" id="SM00342">
    <property type="entry name" value="HTH_ARAC"/>
    <property type="match status" value="1"/>
</dbReference>